<sequence>MPGSLHLPGIFIVISTTLEARAEESQRSCEKTEMLPEMLYASYSSSLTTIQNDTPREDSLLTLNS</sequence>
<name>A0A2N3UCS2_9BACT</name>
<organism evidence="1 2">
    <name type="scientific">Pontibacter ramchanderi</name>
    <dbReference type="NCBI Taxonomy" id="1179743"/>
    <lineage>
        <taxon>Bacteria</taxon>
        <taxon>Pseudomonadati</taxon>
        <taxon>Bacteroidota</taxon>
        <taxon>Cytophagia</taxon>
        <taxon>Cytophagales</taxon>
        <taxon>Hymenobacteraceae</taxon>
        <taxon>Pontibacter</taxon>
    </lineage>
</organism>
<dbReference type="EMBL" id="PJMU01000002">
    <property type="protein sequence ID" value="PKV67167.1"/>
    <property type="molecule type" value="Genomic_DNA"/>
</dbReference>
<protein>
    <submittedName>
        <fullName evidence="1">Uncharacterized protein</fullName>
    </submittedName>
</protein>
<dbReference type="AlphaFoldDB" id="A0A2N3UCS2"/>
<proteinExistence type="predicted"/>
<reference evidence="1 2" key="1">
    <citation type="submission" date="2017-12" db="EMBL/GenBank/DDBJ databases">
        <title>Genomic Encyclopedia of Type Strains, Phase III (KMG-III): the genomes of soil and plant-associated and newly described type strains.</title>
        <authorList>
            <person name="Whitman W."/>
        </authorList>
    </citation>
    <scope>NUCLEOTIDE SEQUENCE [LARGE SCALE GENOMIC DNA]</scope>
    <source>
        <strain evidence="1 2">LP43</strain>
    </source>
</reference>
<dbReference type="Proteomes" id="UP000233782">
    <property type="component" value="Unassembled WGS sequence"/>
</dbReference>
<comment type="caution">
    <text evidence="1">The sequence shown here is derived from an EMBL/GenBank/DDBJ whole genome shotgun (WGS) entry which is preliminary data.</text>
</comment>
<accession>A0A2N3UCS2</accession>
<keyword evidence="2" id="KW-1185">Reference proteome</keyword>
<gene>
    <name evidence="1" type="ORF">BD749_2308</name>
</gene>
<evidence type="ECO:0000313" key="1">
    <source>
        <dbReference type="EMBL" id="PKV67167.1"/>
    </source>
</evidence>
<evidence type="ECO:0000313" key="2">
    <source>
        <dbReference type="Proteomes" id="UP000233782"/>
    </source>
</evidence>